<evidence type="ECO:0000256" key="3">
    <source>
        <dbReference type="ARBA" id="ARBA00022913"/>
    </source>
</evidence>
<protein>
    <submittedName>
        <fullName evidence="6">Hemagglutinin</fullName>
    </submittedName>
</protein>
<evidence type="ECO:0000313" key="6">
    <source>
        <dbReference type="EMBL" id="AKO63640.1"/>
    </source>
</evidence>
<sequence length="77" mass="7709">MGAGGSEAAAPIIGKWLYGKGDGGSLNAEEKETVSAITRMLGTAAGAAEGNSSADAVWGCFQTASDFASSFSYPINM</sequence>
<dbReference type="EMBL" id="AE004969">
    <property type="protein sequence ID" value="AKO63640.1"/>
    <property type="molecule type" value="Genomic_DNA"/>
</dbReference>
<feature type="domain" description="VENN motif-containing" evidence="5">
    <location>
        <begin position="24"/>
        <end position="59"/>
    </location>
</feature>
<comment type="subcellular location">
    <subcellularLocation>
        <location evidence="1">Target cell</location>
        <location evidence="1">Target cell cytoplasm</location>
    </subcellularLocation>
</comment>
<evidence type="ECO:0000256" key="1">
    <source>
        <dbReference type="ARBA" id="ARBA00004219"/>
    </source>
</evidence>
<keyword evidence="7" id="KW-1185">Reference proteome</keyword>
<name>A0A0H4IV26_NEIG1</name>
<dbReference type="AlphaFoldDB" id="A0A0H4IV26"/>
<dbReference type="STRING" id="242231.NGO_03715"/>
<accession>A0A0H4IV26</accession>
<keyword evidence="3" id="KW-1266">Target cell cytoplasm</keyword>
<dbReference type="GO" id="GO:0090729">
    <property type="term" value="F:toxin activity"/>
    <property type="evidence" value="ECO:0007669"/>
    <property type="project" value="UniProtKB-KW"/>
</dbReference>
<dbReference type="InterPro" id="IPR006914">
    <property type="entry name" value="VENN_dom"/>
</dbReference>
<proteinExistence type="predicted"/>
<reference evidence="7" key="1">
    <citation type="submission" date="2003-03" db="EMBL/GenBank/DDBJ databases">
        <title>The complete genome sequence of Neisseria gonorrhoeae.</title>
        <authorList>
            <person name="Lewis L.A."/>
            <person name="Gillaspy A.F."/>
            <person name="McLaughlin R.E."/>
            <person name="Gipson M."/>
            <person name="Ducey T.F."/>
            <person name="Ownbey T."/>
            <person name="Hartman K."/>
            <person name="Nydick C."/>
            <person name="Carson M.B."/>
            <person name="Vaughn J."/>
            <person name="Thomson C."/>
            <person name="Song L."/>
            <person name="Lin S."/>
            <person name="Yuan X."/>
            <person name="Najar F."/>
            <person name="Zhan M."/>
            <person name="Ren Q."/>
            <person name="Zhu H."/>
            <person name="Qi S."/>
            <person name="Kenton S.M."/>
            <person name="Lai H."/>
            <person name="White J.D."/>
            <person name="Clifton S."/>
            <person name="Roe B.A."/>
            <person name="Dyer D.W."/>
        </authorList>
    </citation>
    <scope>NUCLEOTIDE SEQUENCE [LARGE SCALE GENOMIC DNA]</scope>
    <source>
        <strain evidence="7">ATCC 700825 / FA 1090</strain>
    </source>
</reference>
<evidence type="ECO:0000259" key="5">
    <source>
        <dbReference type="Pfam" id="PF04829"/>
    </source>
</evidence>
<gene>
    <name evidence="6" type="ORF">NGO_03715</name>
</gene>
<keyword evidence="4" id="KW-0843">Virulence</keyword>
<evidence type="ECO:0000313" key="7">
    <source>
        <dbReference type="Proteomes" id="UP000000535"/>
    </source>
</evidence>
<dbReference type="Proteomes" id="UP000000535">
    <property type="component" value="Chromosome"/>
</dbReference>
<evidence type="ECO:0000256" key="4">
    <source>
        <dbReference type="ARBA" id="ARBA00023026"/>
    </source>
</evidence>
<evidence type="ECO:0000256" key="2">
    <source>
        <dbReference type="ARBA" id="ARBA00022656"/>
    </source>
</evidence>
<dbReference type="Pfam" id="PF04829">
    <property type="entry name" value="PT-VENN"/>
    <property type="match status" value="1"/>
</dbReference>
<organism evidence="6 7">
    <name type="scientific">Neisseria gonorrhoeae (strain ATCC 700825 / FA 1090)</name>
    <dbReference type="NCBI Taxonomy" id="242231"/>
    <lineage>
        <taxon>Bacteria</taxon>
        <taxon>Pseudomonadati</taxon>
        <taxon>Pseudomonadota</taxon>
        <taxon>Betaproteobacteria</taxon>
        <taxon>Neisseriales</taxon>
        <taxon>Neisseriaceae</taxon>
        <taxon>Neisseria</taxon>
    </lineage>
</organism>
<dbReference type="KEGG" id="ngo:NGO_03715"/>
<keyword evidence="2" id="KW-0800">Toxin</keyword>